<name>A0A7Y3Z549_9VIBR</name>
<organism evidence="2 3">
    <name type="scientific">Vibrio rotiferianus</name>
    <dbReference type="NCBI Taxonomy" id="190895"/>
    <lineage>
        <taxon>Bacteria</taxon>
        <taxon>Pseudomonadati</taxon>
        <taxon>Pseudomonadota</taxon>
        <taxon>Gammaproteobacteria</taxon>
        <taxon>Vibrionales</taxon>
        <taxon>Vibrionaceae</taxon>
        <taxon>Vibrio</taxon>
    </lineage>
</organism>
<accession>A0A7Y3Z549</accession>
<keyword evidence="1" id="KW-0812">Transmembrane</keyword>
<dbReference type="RefSeq" id="WP_171356833.1">
    <property type="nucleotide sequence ID" value="NZ_VTYN01000001.1"/>
</dbReference>
<dbReference type="Proteomes" id="UP000572072">
    <property type="component" value="Unassembled WGS sequence"/>
</dbReference>
<protein>
    <submittedName>
        <fullName evidence="2">Uncharacterized protein</fullName>
    </submittedName>
</protein>
<gene>
    <name evidence="2" type="ORF">F0262_01285</name>
</gene>
<dbReference type="AlphaFoldDB" id="A0A7Y3Z549"/>
<feature type="transmembrane region" description="Helical" evidence="1">
    <location>
        <begin position="28"/>
        <end position="47"/>
    </location>
</feature>
<sequence length="139" mass="16453">MFENTLKLITVGAVAGESCWLLYDFNSALASIVYFTISISISLHYQFLHQFSFTKNRGNREKYFRDVYMLWPITVLETIIFRYRLGKAKSLAELLSLMPPNEVISELGIEKREELDALLRKLRWWTECEHYLYTVKKND</sequence>
<keyword evidence="1" id="KW-0472">Membrane</keyword>
<comment type="caution">
    <text evidence="2">The sequence shown here is derived from an EMBL/GenBank/DDBJ whole genome shotgun (WGS) entry which is preliminary data.</text>
</comment>
<evidence type="ECO:0000313" key="3">
    <source>
        <dbReference type="Proteomes" id="UP000572072"/>
    </source>
</evidence>
<dbReference type="EMBL" id="VTYN01000001">
    <property type="protein sequence ID" value="NOH46696.1"/>
    <property type="molecule type" value="Genomic_DNA"/>
</dbReference>
<evidence type="ECO:0000313" key="2">
    <source>
        <dbReference type="EMBL" id="NOH46696.1"/>
    </source>
</evidence>
<keyword evidence="1" id="KW-1133">Transmembrane helix</keyword>
<evidence type="ECO:0000256" key="1">
    <source>
        <dbReference type="SAM" id="Phobius"/>
    </source>
</evidence>
<feature type="transmembrane region" description="Helical" evidence="1">
    <location>
        <begin position="67"/>
        <end position="85"/>
    </location>
</feature>
<reference evidence="2 3" key="1">
    <citation type="submission" date="2019-08" db="EMBL/GenBank/DDBJ databases">
        <title>Draft genome sequencing and comparative genomics of hatchery-associated Vibrios.</title>
        <authorList>
            <person name="Kehlet-Delgado H."/>
            <person name="Mueller R.S."/>
        </authorList>
    </citation>
    <scope>NUCLEOTIDE SEQUENCE [LARGE SCALE GENOMIC DNA]</scope>
    <source>
        <strain evidence="2 3">00-78-3</strain>
    </source>
</reference>
<proteinExistence type="predicted"/>